<sequence length="386" mass="43911">MELLSTNRIAMFAGSREEEARLMVKQIFQERQHHFNADHECQSKWTRVELRPKIVDLVFNIMMKMVAGKRYNGNGIVDEEARQFQSIMREISELLGSSTINDFLPFLQRIDFQGVERRMIRVKEKMDSFFQSLVDDHRKIKIESGENNNIETSMSFVDVILSLQDSNPQAYDDETIKGLMLAMLLAGTDTAVITIEWAMSLLLNHANTMQKAWLEINGNVGNDRLVNESDYSKLNFLQSVINETFRLFPGVPVILPRESSDDCTLSGFDIKKGTILLINAWSIHREEKQWEDATSFIPERFGKDGAEGSNKLLMFGGGRRICPGGLLARRVVCLGLGSLIQSFEWERIGADAIDLTEEPGLSMCKLHPLLALCKPRQPMIHILNKL</sequence>
<evidence type="ECO:0000313" key="8">
    <source>
        <dbReference type="EMBL" id="GMN62640.1"/>
    </source>
</evidence>
<dbReference type="AlphaFoldDB" id="A0AA88DVG2"/>
<dbReference type="GO" id="GO:0016705">
    <property type="term" value="F:oxidoreductase activity, acting on paired donors, with incorporation or reduction of molecular oxygen"/>
    <property type="evidence" value="ECO:0007669"/>
    <property type="project" value="InterPro"/>
</dbReference>
<protein>
    <recommendedName>
        <fullName evidence="10">Cytochrome P450</fullName>
    </recommendedName>
</protein>
<keyword evidence="9" id="KW-1185">Reference proteome</keyword>
<dbReference type="EMBL" id="BTGU01000132">
    <property type="protein sequence ID" value="GMN62640.1"/>
    <property type="molecule type" value="Genomic_DNA"/>
</dbReference>
<dbReference type="SUPFAM" id="SSF48264">
    <property type="entry name" value="Cytochrome P450"/>
    <property type="match status" value="1"/>
</dbReference>
<proteinExistence type="inferred from homology"/>
<dbReference type="GO" id="GO:0004497">
    <property type="term" value="F:monooxygenase activity"/>
    <property type="evidence" value="ECO:0007669"/>
    <property type="project" value="UniProtKB-KW"/>
</dbReference>
<dbReference type="PROSITE" id="PS00086">
    <property type="entry name" value="CYTOCHROME_P450"/>
    <property type="match status" value="1"/>
</dbReference>
<keyword evidence="4 6" id="KW-0408">Iron</keyword>
<dbReference type="InterPro" id="IPR001128">
    <property type="entry name" value="Cyt_P450"/>
</dbReference>
<comment type="cofactor">
    <cofactor evidence="6">
        <name>heme</name>
        <dbReference type="ChEBI" id="CHEBI:30413"/>
    </cofactor>
</comment>
<keyword evidence="3 7" id="KW-0560">Oxidoreductase</keyword>
<dbReference type="Proteomes" id="UP001187192">
    <property type="component" value="Unassembled WGS sequence"/>
</dbReference>
<dbReference type="InterPro" id="IPR017972">
    <property type="entry name" value="Cyt_P450_CS"/>
</dbReference>
<keyword evidence="5 7" id="KW-0503">Monooxygenase</keyword>
<dbReference type="PRINTS" id="PR00463">
    <property type="entry name" value="EP450I"/>
</dbReference>
<keyword evidence="1 6" id="KW-0349">Heme</keyword>
<dbReference type="GO" id="GO:0020037">
    <property type="term" value="F:heme binding"/>
    <property type="evidence" value="ECO:0007669"/>
    <property type="project" value="InterPro"/>
</dbReference>
<evidence type="ECO:0008006" key="10">
    <source>
        <dbReference type="Google" id="ProtNLM"/>
    </source>
</evidence>
<dbReference type="PANTHER" id="PTHR47947:SF20">
    <property type="entry name" value="CYTOCHROME P450 FAMILY PROTEIN"/>
    <property type="match status" value="1"/>
</dbReference>
<gene>
    <name evidence="8" type="ORF">TIFTF001_031716</name>
</gene>
<accession>A0AA88DVG2</accession>
<dbReference type="PANTHER" id="PTHR47947">
    <property type="entry name" value="CYTOCHROME P450 82C3-RELATED"/>
    <property type="match status" value="1"/>
</dbReference>
<evidence type="ECO:0000256" key="2">
    <source>
        <dbReference type="ARBA" id="ARBA00022723"/>
    </source>
</evidence>
<dbReference type="Gene3D" id="1.10.630.10">
    <property type="entry name" value="Cytochrome P450"/>
    <property type="match status" value="1"/>
</dbReference>
<dbReference type="GO" id="GO:0005506">
    <property type="term" value="F:iron ion binding"/>
    <property type="evidence" value="ECO:0007669"/>
    <property type="project" value="InterPro"/>
</dbReference>
<reference evidence="8" key="1">
    <citation type="submission" date="2023-07" db="EMBL/GenBank/DDBJ databases">
        <title>draft genome sequence of fig (Ficus carica).</title>
        <authorList>
            <person name="Takahashi T."/>
            <person name="Nishimura K."/>
        </authorList>
    </citation>
    <scope>NUCLEOTIDE SEQUENCE</scope>
</reference>
<dbReference type="Pfam" id="PF00067">
    <property type="entry name" value="p450"/>
    <property type="match status" value="1"/>
</dbReference>
<keyword evidence="2 6" id="KW-0479">Metal-binding</keyword>
<dbReference type="InterPro" id="IPR050651">
    <property type="entry name" value="Plant_Cytochrome_P450_Monoox"/>
</dbReference>
<evidence type="ECO:0000256" key="6">
    <source>
        <dbReference type="PIRSR" id="PIRSR602401-1"/>
    </source>
</evidence>
<organism evidence="8 9">
    <name type="scientific">Ficus carica</name>
    <name type="common">Common fig</name>
    <dbReference type="NCBI Taxonomy" id="3494"/>
    <lineage>
        <taxon>Eukaryota</taxon>
        <taxon>Viridiplantae</taxon>
        <taxon>Streptophyta</taxon>
        <taxon>Embryophyta</taxon>
        <taxon>Tracheophyta</taxon>
        <taxon>Spermatophyta</taxon>
        <taxon>Magnoliopsida</taxon>
        <taxon>eudicotyledons</taxon>
        <taxon>Gunneridae</taxon>
        <taxon>Pentapetalae</taxon>
        <taxon>rosids</taxon>
        <taxon>fabids</taxon>
        <taxon>Rosales</taxon>
        <taxon>Moraceae</taxon>
        <taxon>Ficeae</taxon>
        <taxon>Ficus</taxon>
    </lineage>
</organism>
<evidence type="ECO:0000256" key="1">
    <source>
        <dbReference type="ARBA" id="ARBA00022617"/>
    </source>
</evidence>
<comment type="caution">
    <text evidence="8">The sequence shown here is derived from an EMBL/GenBank/DDBJ whole genome shotgun (WGS) entry which is preliminary data.</text>
</comment>
<comment type="similarity">
    <text evidence="7">Belongs to the cytochrome P450 family.</text>
</comment>
<feature type="binding site" description="axial binding residue" evidence="6">
    <location>
        <position position="322"/>
    </location>
    <ligand>
        <name>heme</name>
        <dbReference type="ChEBI" id="CHEBI:30413"/>
    </ligand>
    <ligandPart>
        <name>Fe</name>
        <dbReference type="ChEBI" id="CHEBI:18248"/>
    </ligandPart>
</feature>
<evidence type="ECO:0000256" key="7">
    <source>
        <dbReference type="RuleBase" id="RU000461"/>
    </source>
</evidence>
<dbReference type="PRINTS" id="PR00385">
    <property type="entry name" value="P450"/>
</dbReference>
<dbReference type="InterPro" id="IPR036396">
    <property type="entry name" value="Cyt_P450_sf"/>
</dbReference>
<dbReference type="InterPro" id="IPR002401">
    <property type="entry name" value="Cyt_P450_E_grp-I"/>
</dbReference>
<evidence type="ECO:0000256" key="3">
    <source>
        <dbReference type="ARBA" id="ARBA00023002"/>
    </source>
</evidence>
<evidence type="ECO:0000256" key="4">
    <source>
        <dbReference type="ARBA" id="ARBA00023004"/>
    </source>
</evidence>
<name>A0AA88DVG2_FICCA</name>
<evidence type="ECO:0000313" key="9">
    <source>
        <dbReference type="Proteomes" id="UP001187192"/>
    </source>
</evidence>
<evidence type="ECO:0000256" key="5">
    <source>
        <dbReference type="ARBA" id="ARBA00023033"/>
    </source>
</evidence>